<evidence type="ECO:0000313" key="2">
    <source>
        <dbReference type="EMBL" id="PZS90982.1"/>
    </source>
</evidence>
<gene>
    <name evidence="2" type="ORF">A7X83_09585</name>
</gene>
<feature type="transmembrane region" description="Helical" evidence="1">
    <location>
        <begin position="41"/>
        <end position="67"/>
    </location>
</feature>
<name>A0A2W6K728_STEMA</name>
<dbReference type="Proteomes" id="UP000249614">
    <property type="component" value="Unassembled WGS sequence"/>
</dbReference>
<evidence type="ECO:0000256" key="1">
    <source>
        <dbReference type="SAM" id="Phobius"/>
    </source>
</evidence>
<organism evidence="2 3">
    <name type="scientific">Stenotrophomonas maltophilia</name>
    <name type="common">Pseudomonas maltophilia</name>
    <name type="synonym">Xanthomonas maltophilia</name>
    <dbReference type="NCBI Taxonomy" id="40324"/>
    <lineage>
        <taxon>Bacteria</taxon>
        <taxon>Pseudomonadati</taxon>
        <taxon>Pseudomonadota</taxon>
        <taxon>Gammaproteobacteria</taxon>
        <taxon>Lysobacterales</taxon>
        <taxon>Lysobacteraceae</taxon>
        <taxon>Stenotrophomonas</taxon>
        <taxon>Stenotrophomonas maltophilia group</taxon>
    </lineage>
</organism>
<dbReference type="RefSeq" id="WP_111112539.1">
    <property type="nucleotide sequence ID" value="NZ_LXXM01000181.1"/>
</dbReference>
<feature type="transmembrane region" description="Helical" evidence="1">
    <location>
        <begin position="167"/>
        <end position="189"/>
    </location>
</feature>
<evidence type="ECO:0000313" key="3">
    <source>
        <dbReference type="Proteomes" id="UP000249614"/>
    </source>
</evidence>
<dbReference type="EMBL" id="LXXM01000181">
    <property type="protein sequence ID" value="PZS90982.1"/>
    <property type="molecule type" value="Genomic_DNA"/>
</dbReference>
<evidence type="ECO:0008006" key="4">
    <source>
        <dbReference type="Google" id="ProtNLM"/>
    </source>
</evidence>
<proteinExistence type="predicted"/>
<reference evidence="2 3" key="1">
    <citation type="submission" date="2016-05" db="EMBL/GenBank/DDBJ databases">
        <authorList>
            <person name="Lavstsen T."/>
            <person name="Jespersen J.S."/>
        </authorList>
    </citation>
    <scope>NUCLEOTIDE SEQUENCE [LARGE SCALE GENOMIC DNA]</scope>
    <source>
        <strain evidence="2 3">SM-5815</strain>
    </source>
</reference>
<feature type="transmembrane region" description="Helical" evidence="1">
    <location>
        <begin position="79"/>
        <end position="101"/>
    </location>
</feature>
<dbReference type="AlphaFoldDB" id="A0A2W6K728"/>
<keyword evidence="1" id="KW-0812">Transmembrane</keyword>
<keyword evidence="1" id="KW-0472">Membrane</keyword>
<accession>A0A2W6K728</accession>
<keyword evidence="1" id="KW-1133">Transmembrane helix</keyword>
<feature type="transmembrane region" description="Helical" evidence="1">
    <location>
        <begin position="113"/>
        <end position="134"/>
    </location>
</feature>
<feature type="transmembrane region" description="Helical" evidence="1">
    <location>
        <begin position="6"/>
        <end position="29"/>
    </location>
</feature>
<sequence length="202" mass="21654">MTSDNGSMMFTLGVGLFAVLLALGAYAVRRISARDPSGRHWLLRSLALLSPLCLLTGAAIGLIGPHLNGEREPAHAPGLWGASLILVLAGALTLPVLWRMLVHRHLGRPANALPFFHASRSSLLVLFVLALIYLKASGKAVDELMPWLTGPGLWPALVRATAQAMQIAMTSVVLTLSLMAIRALMIAFARRLVAPFRRSPGL</sequence>
<comment type="caution">
    <text evidence="2">The sequence shown here is derived from an EMBL/GenBank/DDBJ whole genome shotgun (WGS) entry which is preliminary data.</text>
</comment>
<protein>
    <recommendedName>
        <fullName evidence="4">Transmembrane protein</fullName>
    </recommendedName>
</protein>